<proteinExistence type="predicted"/>
<dbReference type="OrthoDB" id="8938556at2759"/>
<accession>A0A8T3E5L4</accession>
<evidence type="ECO:0000256" key="1">
    <source>
        <dbReference type="SAM" id="MobiDB-lite"/>
    </source>
</evidence>
<feature type="region of interest" description="Disordered" evidence="1">
    <location>
        <begin position="1"/>
        <end position="66"/>
    </location>
</feature>
<gene>
    <name evidence="2" type="ORF">AGOR_G00008720</name>
</gene>
<feature type="compositionally biased region" description="Basic and acidic residues" evidence="1">
    <location>
        <begin position="1"/>
        <end position="11"/>
    </location>
</feature>
<evidence type="ECO:0000313" key="3">
    <source>
        <dbReference type="Proteomes" id="UP000829720"/>
    </source>
</evidence>
<name>A0A8T3E5L4_9TELE</name>
<dbReference type="EMBL" id="JAERUA010000001">
    <property type="protein sequence ID" value="KAI1904731.1"/>
    <property type="molecule type" value="Genomic_DNA"/>
</dbReference>
<feature type="region of interest" description="Disordered" evidence="1">
    <location>
        <begin position="152"/>
        <end position="171"/>
    </location>
</feature>
<feature type="region of interest" description="Disordered" evidence="1">
    <location>
        <begin position="99"/>
        <end position="133"/>
    </location>
</feature>
<keyword evidence="3" id="KW-1185">Reference proteome</keyword>
<organism evidence="2 3">
    <name type="scientific">Albula goreensis</name>
    <dbReference type="NCBI Taxonomy" id="1534307"/>
    <lineage>
        <taxon>Eukaryota</taxon>
        <taxon>Metazoa</taxon>
        <taxon>Chordata</taxon>
        <taxon>Craniata</taxon>
        <taxon>Vertebrata</taxon>
        <taxon>Euteleostomi</taxon>
        <taxon>Actinopterygii</taxon>
        <taxon>Neopterygii</taxon>
        <taxon>Teleostei</taxon>
        <taxon>Albuliformes</taxon>
        <taxon>Albulidae</taxon>
        <taxon>Albula</taxon>
    </lineage>
</organism>
<feature type="compositionally biased region" description="Polar residues" evidence="1">
    <location>
        <begin position="99"/>
        <end position="108"/>
    </location>
</feature>
<dbReference type="AlphaFoldDB" id="A0A8T3E5L4"/>
<sequence>MEGTDVTRNEIARINTQTLRTADERFQQIIPKLNPPPPTTNRKRPNRTFSPGQESDPKATPLTTPTEMNGVVCLGSSTSFPDITPCSFSSCDFQSLSNGESGSCSASEDSGVRSEEKSLVSPQQDDPFEDAGTFLSASSSCSSHLEDRAGFGCVPAPQPPPSPIRNSDAYDHTLPFSSPINETCLHISFSEDELLDTSTEDSSVPQRS</sequence>
<dbReference type="Proteomes" id="UP000829720">
    <property type="component" value="Unassembled WGS sequence"/>
</dbReference>
<evidence type="ECO:0000313" key="2">
    <source>
        <dbReference type="EMBL" id="KAI1904731.1"/>
    </source>
</evidence>
<reference evidence="2" key="1">
    <citation type="submission" date="2021-01" db="EMBL/GenBank/DDBJ databases">
        <authorList>
            <person name="Zahm M."/>
            <person name="Roques C."/>
            <person name="Cabau C."/>
            <person name="Klopp C."/>
            <person name="Donnadieu C."/>
            <person name="Jouanno E."/>
            <person name="Lampietro C."/>
            <person name="Louis A."/>
            <person name="Herpin A."/>
            <person name="Echchiki A."/>
            <person name="Berthelot C."/>
            <person name="Parey E."/>
            <person name="Roest-Crollius H."/>
            <person name="Braasch I."/>
            <person name="Postlethwait J."/>
            <person name="Bobe J."/>
            <person name="Montfort J."/>
            <person name="Bouchez O."/>
            <person name="Begum T."/>
            <person name="Mejri S."/>
            <person name="Adams A."/>
            <person name="Chen W.-J."/>
            <person name="Guiguen Y."/>
        </authorList>
    </citation>
    <scope>NUCLEOTIDE SEQUENCE</scope>
    <source>
        <tissue evidence="2">Blood</tissue>
    </source>
</reference>
<comment type="caution">
    <text evidence="2">The sequence shown here is derived from an EMBL/GenBank/DDBJ whole genome shotgun (WGS) entry which is preliminary data.</text>
</comment>
<protein>
    <submittedName>
        <fullName evidence="2">Uncharacterized protein</fullName>
    </submittedName>
</protein>